<dbReference type="GeneID" id="106155705"/>
<proteinExistence type="inferred from homology"/>
<keyword evidence="8 11" id="KW-0472">Membrane</keyword>
<evidence type="ECO:0000256" key="1">
    <source>
        <dbReference type="ARBA" id="ARBA00004606"/>
    </source>
</evidence>
<dbReference type="PANTHER" id="PTHR19297">
    <property type="entry name" value="GLYCOSYLTRANSFERASE 14 FAMILY MEMBER"/>
    <property type="match status" value="1"/>
</dbReference>
<keyword evidence="7 11" id="KW-1133">Transmembrane helix</keyword>
<sequence>MLRAKKQRVVFVLIGVVVVIYTIEVRVLSKKPTEFSTNFAERSQSLTHLQGRRQRGYESELQPVGEQPRAAFRQCKALFEGDRSAAVQAKKFMENHPKVPVNPEQYKRLTRNCSDFIHRRGYITSVSQEETNFPIAFSLVVYKDVEQVERLLRAIYRPQNYYCVHVDKKSPSDFMEAITAIAGCFKNVIIPSVRIDVVWGQISVLEPEILCMRELLKYQKWKYFINLTGQEFPLKTNKELVKILQIFNGANDIAGSIKRQLSTIKKRTGYVYIGNKRTFITKSPPPAGIRIHKGQVKITATREFVDYVIHNETAHLFLGWVNDTLHPDETYFVSLNNNPQLGVPGAHIGDPDKKPYLTRYVVWVQGKAKCWGKKVRRVCVFGISDLPSLIDRKELFVNKFHLTFEYLTYDCMEEMYFNKTRVEDALPLNSDYYRNLEFVRNHV</sequence>
<dbReference type="Proteomes" id="UP000085678">
    <property type="component" value="Unplaced"/>
</dbReference>
<accession>A0A1S3HKY4</accession>
<dbReference type="GO" id="GO:0016020">
    <property type="term" value="C:membrane"/>
    <property type="evidence" value="ECO:0007669"/>
    <property type="project" value="UniProtKB-SubCell"/>
</dbReference>
<evidence type="ECO:0000313" key="13">
    <source>
        <dbReference type="RefSeq" id="XP_013386121.1"/>
    </source>
</evidence>
<comment type="subcellular location">
    <subcellularLocation>
        <location evidence="1">Membrane</location>
        <topology evidence="1">Single-pass type II membrane protein</topology>
    </subcellularLocation>
</comment>
<keyword evidence="5 11" id="KW-0812">Transmembrane</keyword>
<comment type="similarity">
    <text evidence="10">Belongs to the glycosyltransferase 14 family.</text>
</comment>
<dbReference type="Pfam" id="PF02485">
    <property type="entry name" value="Branch"/>
    <property type="match status" value="1"/>
</dbReference>
<feature type="transmembrane region" description="Helical" evidence="11">
    <location>
        <begin position="9"/>
        <end position="28"/>
    </location>
</feature>
<dbReference type="InParanoid" id="A0A1S3HKY4"/>
<evidence type="ECO:0000256" key="4">
    <source>
        <dbReference type="ARBA" id="ARBA00022679"/>
    </source>
</evidence>
<evidence type="ECO:0000256" key="7">
    <source>
        <dbReference type="ARBA" id="ARBA00022989"/>
    </source>
</evidence>
<keyword evidence="6" id="KW-0735">Signal-anchor</keyword>
<keyword evidence="3" id="KW-0328">Glycosyltransferase</keyword>
<evidence type="ECO:0000256" key="3">
    <source>
        <dbReference type="ARBA" id="ARBA00022676"/>
    </source>
</evidence>
<name>A0A1S3HKY4_LINAN</name>
<evidence type="ECO:0000256" key="11">
    <source>
        <dbReference type="SAM" id="Phobius"/>
    </source>
</evidence>
<dbReference type="OrthoDB" id="2019572at2759"/>
<organism evidence="12 13">
    <name type="scientific">Lingula anatina</name>
    <name type="common">Brachiopod</name>
    <name type="synonym">Lingula unguis</name>
    <dbReference type="NCBI Taxonomy" id="7574"/>
    <lineage>
        <taxon>Eukaryota</taxon>
        <taxon>Metazoa</taxon>
        <taxon>Spiralia</taxon>
        <taxon>Lophotrochozoa</taxon>
        <taxon>Brachiopoda</taxon>
        <taxon>Linguliformea</taxon>
        <taxon>Lingulata</taxon>
        <taxon>Lingulida</taxon>
        <taxon>Linguloidea</taxon>
        <taxon>Lingulidae</taxon>
        <taxon>Lingula</taxon>
    </lineage>
</organism>
<keyword evidence="4" id="KW-0808">Transferase</keyword>
<comment type="pathway">
    <text evidence="2">Protein modification; protein glycosylation.</text>
</comment>
<evidence type="ECO:0000256" key="6">
    <source>
        <dbReference type="ARBA" id="ARBA00022968"/>
    </source>
</evidence>
<dbReference type="RefSeq" id="XP_013386121.1">
    <property type="nucleotide sequence ID" value="XM_013530667.1"/>
</dbReference>
<keyword evidence="12" id="KW-1185">Reference proteome</keyword>
<evidence type="ECO:0000313" key="12">
    <source>
        <dbReference type="Proteomes" id="UP000085678"/>
    </source>
</evidence>
<keyword evidence="9" id="KW-0325">Glycoprotein</keyword>
<dbReference type="InterPro" id="IPR003406">
    <property type="entry name" value="Glyco_trans_14"/>
</dbReference>
<dbReference type="GO" id="GO:0008375">
    <property type="term" value="F:acetylglucosaminyltransferase activity"/>
    <property type="evidence" value="ECO:0007669"/>
    <property type="project" value="TreeGrafter"/>
</dbReference>
<protein>
    <submittedName>
        <fullName evidence="13">Beta-1,3-galactosyl-O-glycosyl-glycoprotein beta-1,6-N-acetylglucosaminyltransferase-like</fullName>
    </submittedName>
</protein>
<dbReference type="AlphaFoldDB" id="A0A1S3HKY4"/>
<evidence type="ECO:0000256" key="9">
    <source>
        <dbReference type="ARBA" id="ARBA00023180"/>
    </source>
</evidence>
<evidence type="ECO:0000256" key="10">
    <source>
        <dbReference type="ARBA" id="ARBA00038150"/>
    </source>
</evidence>
<reference evidence="13" key="1">
    <citation type="submission" date="2025-08" db="UniProtKB">
        <authorList>
            <consortium name="RefSeq"/>
        </authorList>
    </citation>
    <scope>IDENTIFICATION</scope>
    <source>
        <tissue evidence="13">Gonads</tissue>
    </source>
</reference>
<gene>
    <name evidence="13" type="primary">LOC106155705</name>
</gene>
<dbReference type="PANTHER" id="PTHR19297:SF191">
    <property type="entry name" value="PROTEIN XYLOSYLTRANSFERASE"/>
    <property type="match status" value="1"/>
</dbReference>
<evidence type="ECO:0000256" key="5">
    <source>
        <dbReference type="ARBA" id="ARBA00022692"/>
    </source>
</evidence>
<evidence type="ECO:0000256" key="2">
    <source>
        <dbReference type="ARBA" id="ARBA00004922"/>
    </source>
</evidence>
<dbReference type="KEGG" id="lak:106155705"/>
<evidence type="ECO:0000256" key="8">
    <source>
        <dbReference type="ARBA" id="ARBA00023136"/>
    </source>
</evidence>